<dbReference type="AlphaFoldDB" id="A0A061SBG5"/>
<reference evidence="1" key="1">
    <citation type="submission" date="2014-05" db="EMBL/GenBank/DDBJ databases">
        <title>The transcriptome of the halophilic microalga Tetraselmis sp. GSL018 isolated from the Great Salt Lake, Utah.</title>
        <authorList>
            <person name="Jinkerson R.E."/>
            <person name="D'Adamo S."/>
            <person name="Posewitz M.C."/>
        </authorList>
    </citation>
    <scope>NUCLEOTIDE SEQUENCE</scope>
    <source>
        <strain evidence="1">GSL018</strain>
    </source>
</reference>
<feature type="non-terminal residue" evidence="1">
    <location>
        <position position="1"/>
    </location>
</feature>
<organism evidence="1">
    <name type="scientific">Tetraselmis sp. GSL018</name>
    <dbReference type="NCBI Taxonomy" id="582737"/>
    <lineage>
        <taxon>Eukaryota</taxon>
        <taxon>Viridiplantae</taxon>
        <taxon>Chlorophyta</taxon>
        <taxon>core chlorophytes</taxon>
        <taxon>Chlorodendrophyceae</taxon>
        <taxon>Chlorodendrales</taxon>
        <taxon>Chlorodendraceae</taxon>
        <taxon>Tetraselmis</taxon>
    </lineage>
</organism>
<protein>
    <submittedName>
        <fullName evidence="1">Uncharacterized protein</fullName>
    </submittedName>
</protein>
<evidence type="ECO:0000313" key="1">
    <source>
        <dbReference type="EMBL" id="JAC80096.1"/>
    </source>
</evidence>
<gene>
    <name evidence="1" type="ORF">TSPGSL018_11070</name>
</gene>
<dbReference type="EMBL" id="GBEZ01005183">
    <property type="protein sequence ID" value="JAC80096.1"/>
    <property type="molecule type" value="Transcribed_RNA"/>
</dbReference>
<accession>A0A061SBG5</accession>
<name>A0A061SBG5_9CHLO</name>
<sequence length="82" mass="9266">HCLRNSLDMPKNKGGNRQLEICAQPINIIFGVATDNLRLHLRTQADTVSLSSAWRRLTPRSTYHDTFPLLSSASCLLSYGWH</sequence>
<proteinExistence type="predicted"/>